<proteinExistence type="predicted"/>
<protein>
    <submittedName>
        <fullName evidence="1">Uncharacterized protein</fullName>
    </submittedName>
</protein>
<accession>A0A8J2MAI0</accession>
<keyword evidence="2" id="KW-1185">Reference proteome</keyword>
<reference evidence="1" key="1">
    <citation type="submission" date="2021-06" db="EMBL/GenBank/DDBJ databases">
        <authorList>
            <person name="Hodson N. C."/>
            <person name="Mongue J. A."/>
            <person name="Jaron S. K."/>
        </authorList>
    </citation>
    <scope>NUCLEOTIDE SEQUENCE</scope>
</reference>
<evidence type="ECO:0000313" key="2">
    <source>
        <dbReference type="Proteomes" id="UP000708208"/>
    </source>
</evidence>
<evidence type="ECO:0000313" key="1">
    <source>
        <dbReference type="EMBL" id="CAG7836076.1"/>
    </source>
</evidence>
<organism evidence="1 2">
    <name type="scientific">Allacma fusca</name>
    <dbReference type="NCBI Taxonomy" id="39272"/>
    <lineage>
        <taxon>Eukaryota</taxon>
        <taxon>Metazoa</taxon>
        <taxon>Ecdysozoa</taxon>
        <taxon>Arthropoda</taxon>
        <taxon>Hexapoda</taxon>
        <taxon>Collembola</taxon>
        <taxon>Symphypleona</taxon>
        <taxon>Sminthuridae</taxon>
        <taxon>Allacma</taxon>
    </lineage>
</organism>
<dbReference type="EMBL" id="CAJVCH010570869">
    <property type="protein sequence ID" value="CAG7836076.1"/>
    <property type="molecule type" value="Genomic_DNA"/>
</dbReference>
<sequence length="185" mass="20714">MVDVADGDITSVFSQLSSVMSILLVGPKDIRAKLAEGLRKAYDEDQLRGNKSLKIFHVDSLEQVVRDLREDEPKMFIHYVIIAANEGTEAMGIAKNELSKLDAQYLRKDSVQIVNWKIQGAKNVIRTPNTDVANLMSSSGAMVNQITGDNQEHRFAQNATCWNNAAVRSDSQLKKRMYMLLLSQN</sequence>
<gene>
    <name evidence="1" type="ORF">AFUS01_LOCUS45363</name>
</gene>
<dbReference type="Proteomes" id="UP000708208">
    <property type="component" value="Unassembled WGS sequence"/>
</dbReference>
<comment type="caution">
    <text evidence="1">The sequence shown here is derived from an EMBL/GenBank/DDBJ whole genome shotgun (WGS) entry which is preliminary data.</text>
</comment>
<name>A0A8J2MAI0_9HEXA</name>
<dbReference type="AlphaFoldDB" id="A0A8J2MAI0"/>